<dbReference type="InterPro" id="IPR050487">
    <property type="entry name" value="FtsQ_DivIB"/>
</dbReference>
<comment type="function">
    <text evidence="8">Cell division protein that may be involved in stabilizing or promoting the assembly of the division complex.</text>
</comment>
<organism evidence="11 12">
    <name type="scientific">Salisediminibacterium halotolerans</name>
    <dbReference type="NCBI Taxonomy" id="517425"/>
    <lineage>
        <taxon>Bacteria</taxon>
        <taxon>Bacillati</taxon>
        <taxon>Bacillota</taxon>
        <taxon>Bacilli</taxon>
        <taxon>Bacillales</taxon>
        <taxon>Bacillaceae</taxon>
        <taxon>Salisediminibacterium</taxon>
    </lineage>
</organism>
<evidence type="ECO:0000256" key="8">
    <source>
        <dbReference type="HAMAP-Rule" id="MF_00912"/>
    </source>
</evidence>
<feature type="domain" description="POTRA" evidence="10">
    <location>
        <begin position="50"/>
        <end position="118"/>
    </location>
</feature>
<evidence type="ECO:0000259" key="10">
    <source>
        <dbReference type="PROSITE" id="PS51779"/>
    </source>
</evidence>
<protein>
    <recommendedName>
        <fullName evidence="8">Cell division protein DivIB</fullName>
    </recommendedName>
</protein>
<dbReference type="GO" id="GO:0043093">
    <property type="term" value="P:FtsZ-dependent cytokinesis"/>
    <property type="evidence" value="ECO:0007669"/>
    <property type="project" value="UniProtKB-UniRule"/>
</dbReference>
<dbReference type="InterPro" id="IPR005548">
    <property type="entry name" value="Cell_div_FtsQ/DivIB_C"/>
</dbReference>
<reference evidence="12" key="1">
    <citation type="submission" date="2016-10" db="EMBL/GenBank/DDBJ databases">
        <authorList>
            <person name="de Groot N.N."/>
        </authorList>
    </citation>
    <scope>NUCLEOTIDE SEQUENCE [LARGE SCALE GENOMIC DNA]</scope>
    <source>
        <strain evidence="12">10nlg</strain>
    </source>
</reference>
<dbReference type="GO" id="GO:0032153">
    <property type="term" value="C:cell division site"/>
    <property type="evidence" value="ECO:0007669"/>
    <property type="project" value="UniProtKB-UniRule"/>
</dbReference>
<comment type="similarity">
    <text evidence="8">Belongs to the FtsQ/DivIB family. DivIB subfamily.</text>
</comment>
<evidence type="ECO:0000313" key="12">
    <source>
        <dbReference type="Proteomes" id="UP000199318"/>
    </source>
</evidence>
<comment type="subcellular location">
    <subcellularLocation>
        <location evidence="8">Cell membrane</location>
        <topology evidence="8">Single-pass type II membrane protein</topology>
    </subcellularLocation>
    <subcellularLocation>
        <location evidence="1">Membrane</location>
    </subcellularLocation>
    <text evidence="8">Localizes to the division septum.</text>
</comment>
<dbReference type="Gene3D" id="3.40.50.10960">
    <property type="match status" value="1"/>
</dbReference>
<keyword evidence="12" id="KW-1185">Reference proteome</keyword>
<evidence type="ECO:0000256" key="7">
    <source>
        <dbReference type="ARBA" id="ARBA00023306"/>
    </source>
</evidence>
<evidence type="ECO:0000313" key="11">
    <source>
        <dbReference type="EMBL" id="SER52063.1"/>
    </source>
</evidence>
<evidence type="ECO:0000256" key="3">
    <source>
        <dbReference type="ARBA" id="ARBA00022618"/>
    </source>
</evidence>
<evidence type="ECO:0000256" key="5">
    <source>
        <dbReference type="ARBA" id="ARBA00022989"/>
    </source>
</evidence>
<evidence type="ECO:0000256" key="6">
    <source>
        <dbReference type="ARBA" id="ARBA00023136"/>
    </source>
</evidence>
<sequence>MSEKNVVDIDEKAPQLKAMRRKRANRRFMIFIGILSCLILFVLYLESPYSDVQSVVIQGNEYVEKSWVTEASGLYNDVSMWALDEQSVQKTLTENDIIADVTLERNWPTEAVIHIDEYSLAAYLYDDDQHTFIPLLENGTLVESAKNRSPSGKVPLLYGFIDSDRVGSIAEELAHTDRSVMRRISEIHFDPEDSDPSGVMVYMTDGFPVRTTVTDFHERIDPYPAIIEQLDREEDGLIHMRLNPYFESFEDDDSDEEEEDVLDDGQDVIEHHDEEGT</sequence>
<dbReference type="GO" id="GO:0005886">
    <property type="term" value="C:plasma membrane"/>
    <property type="evidence" value="ECO:0007669"/>
    <property type="project" value="UniProtKB-SubCell"/>
</dbReference>
<dbReference type="EMBL" id="FOGV01000002">
    <property type="protein sequence ID" value="SER52063.1"/>
    <property type="molecule type" value="Genomic_DNA"/>
</dbReference>
<feature type="transmembrane region" description="Helical" evidence="8">
    <location>
        <begin position="28"/>
        <end position="45"/>
    </location>
</feature>
<keyword evidence="6 8" id="KW-0472">Membrane</keyword>
<dbReference type="HAMAP" id="MF_00912">
    <property type="entry name" value="DivIB"/>
    <property type="match status" value="1"/>
</dbReference>
<evidence type="ECO:0000256" key="2">
    <source>
        <dbReference type="ARBA" id="ARBA00022475"/>
    </source>
</evidence>
<dbReference type="PANTHER" id="PTHR37820:SF1">
    <property type="entry name" value="CELL DIVISION PROTEIN FTSQ"/>
    <property type="match status" value="1"/>
</dbReference>
<evidence type="ECO:0000256" key="4">
    <source>
        <dbReference type="ARBA" id="ARBA00022692"/>
    </source>
</evidence>
<dbReference type="InterPro" id="IPR034746">
    <property type="entry name" value="POTRA"/>
</dbReference>
<evidence type="ECO:0000256" key="9">
    <source>
        <dbReference type="SAM" id="MobiDB-lite"/>
    </source>
</evidence>
<dbReference type="Pfam" id="PF08478">
    <property type="entry name" value="POTRA_1"/>
    <property type="match status" value="1"/>
</dbReference>
<accession>A0A1H9PWT2</accession>
<keyword evidence="3 8" id="KW-0132">Cell division</keyword>
<feature type="compositionally biased region" description="Acidic residues" evidence="9">
    <location>
        <begin position="248"/>
        <end position="267"/>
    </location>
</feature>
<evidence type="ECO:0000256" key="1">
    <source>
        <dbReference type="ARBA" id="ARBA00004370"/>
    </source>
</evidence>
<feature type="compositionally biased region" description="Basic and acidic residues" evidence="9">
    <location>
        <begin position="268"/>
        <end position="277"/>
    </location>
</feature>
<dbReference type="PANTHER" id="PTHR37820">
    <property type="entry name" value="CELL DIVISION PROTEIN DIVIB"/>
    <property type="match status" value="1"/>
</dbReference>
<dbReference type="AlphaFoldDB" id="A0A1H9PWT2"/>
<dbReference type="InterPro" id="IPR013685">
    <property type="entry name" value="POTRA_FtsQ_type"/>
</dbReference>
<name>A0A1H9PWT2_9BACI</name>
<keyword evidence="4 8" id="KW-0812">Transmembrane</keyword>
<proteinExistence type="inferred from homology"/>
<dbReference type="RefSeq" id="WP_093071721.1">
    <property type="nucleotide sequence ID" value="NZ_FOGV01000002.1"/>
</dbReference>
<dbReference type="STRING" id="1464123.SAMN05444126_10243"/>
<dbReference type="Pfam" id="PF03799">
    <property type="entry name" value="FtsQ_DivIB_C"/>
    <property type="match status" value="1"/>
</dbReference>
<comment type="caution">
    <text evidence="11">The sequence shown here is derived from an EMBL/GenBank/DDBJ whole genome shotgun (WGS) entry which is preliminary data.</text>
</comment>
<dbReference type="OrthoDB" id="1819027at2"/>
<dbReference type="PROSITE" id="PS51779">
    <property type="entry name" value="POTRA"/>
    <property type="match status" value="1"/>
</dbReference>
<dbReference type="InterPro" id="IPR026580">
    <property type="entry name" value="DivIB"/>
</dbReference>
<keyword evidence="5 8" id="KW-1133">Transmembrane helix</keyword>
<dbReference type="Gene3D" id="3.10.20.310">
    <property type="entry name" value="membrane protein fhac"/>
    <property type="match status" value="1"/>
</dbReference>
<gene>
    <name evidence="8" type="primary">divIB</name>
    <name evidence="11" type="ORF">SAMN05444126_10243</name>
</gene>
<keyword evidence="2 8" id="KW-1003">Cell membrane</keyword>
<dbReference type="Proteomes" id="UP000199318">
    <property type="component" value="Unassembled WGS sequence"/>
</dbReference>
<keyword evidence="7 8" id="KW-0131">Cell cycle</keyword>
<feature type="region of interest" description="Disordered" evidence="9">
    <location>
        <begin position="248"/>
        <end position="277"/>
    </location>
</feature>